<dbReference type="OrthoDB" id="5840532at2759"/>
<gene>
    <name evidence="2" type="ORF">CDV36_012780</name>
</gene>
<evidence type="ECO:0000259" key="1">
    <source>
        <dbReference type="Pfam" id="PF07883"/>
    </source>
</evidence>
<dbReference type="SUPFAM" id="SSF51182">
    <property type="entry name" value="RmlC-like cupins"/>
    <property type="match status" value="1"/>
</dbReference>
<reference evidence="2 3" key="1">
    <citation type="submission" date="2017-06" db="EMBL/GenBank/DDBJ databases">
        <title>Comparative genomic analysis of Ambrosia Fusariam Clade fungi.</title>
        <authorList>
            <person name="Stajich J.E."/>
            <person name="Carrillo J."/>
            <person name="Kijimoto T."/>
            <person name="Eskalen A."/>
            <person name="O'Donnell K."/>
            <person name="Kasson M."/>
        </authorList>
    </citation>
    <scope>NUCLEOTIDE SEQUENCE [LARGE SCALE GENOMIC DNA]</scope>
    <source>
        <strain evidence="2">UCR3666</strain>
    </source>
</reference>
<name>A0A3M2RQL1_9HYPO</name>
<comment type="caution">
    <text evidence="2">The sequence shown here is derived from an EMBL/GenBank/DDBJ whole genome shotgun (WGS) entry which is preliminary data.</text>
</comment>
<dbReference type="InterPro" id="IPR013096">
    <property type="entry name" value="Cupin_2"/>
</dbReference>
<accession>A0A3M2RQL1</accession>
<dbReference type="InterPro" id="IPR047142">
    <property type="entry name" value="OryJ/VirC-like"/>
</dbReference>
<dbReference type="PANTHER" id="PTHR36156">
    <property type="entry name" value="SLR2101 PROTEIN"/>
    <property type="match status" value="1"/>
</dbReference>
<evidence type="ECO:0000313" key="2">
    <source>
        <dbReference type="EMBL" id="RMJ07611.1"/>
    </source>
</evidence>
<dbReference type="Pfam" id="PF07883">
    <property type="entry name" value="Cupin_2"/>
    <property type="match status" value="1"/>
</dbReference>
<sequence length="181" mass="20156">MAGNQLPIPNRFITGHNQAGKAIFETCLPDALVRTDVGTHNFFLGYVTNEHPVDLQDNKDISVYEQYLAQPPGLAVQGGSVLRFVDFPPGKSAMHRTVSIDYGIVLEGEMELLLDSGETRHMRRGDVAIQRGTIHQWINPSSNEWARMLFMLQESKPLVVNGVTLEEELGEMEGKLPPSKK</sequence>
<dbReference type="Gene3D" id="2.60.120.10">
    <property type="entry name" value="Jelly Rolls"/>
    <property type="match status" value="1"/>
</dbReference>
<feature type="domain" description="Cupin type-2" evidence="1">
    <location>
        <begin position="84"/>
        <end position="149"/>
    </location>
</feature>
<proteinExistence type="predicted"/>
<dbReference type="PANTHER" id="PTHR36156:SF3">
    <property type="entry name" value="CUPIN 2 CONSERVED BARREL DOMAIN-CONTAINING PROTEIN"/>
    <property type="match status" value="1"/>
</dbReference>
<evidence type="ECO:0000313" key="3">
    <source>
        <dbReference type="Proteomes" id="UP000277212"/>
    </source>
</evidence>
<dbReference type="EMBL" id="NKUJ01000331">
    <property type="protein sequence ID" value="RMJ07611.1"/>
    <property type="molecule type" value="Genomic_DNA"/>
</dbReference>
<protein>
    <recommendedName>
        <fullName evidence="1">Cupin type-2 domain-containing protein</fullName>
    </recommendedName>
</protein>
<organism evidence="2 3">
    <name type="scientific">Fusarium kuroshium</name>
    <dbReference type="NCBI Taxonomy" id="2010991"/>
    <lineage>
        <taxon>Eukaryota</taxon>
        <taxon>Fungi</taxon>
        <taxon>Dikarya</taxon>
        <taxon>Ascomycota</taxon>
        <taxon>Pezizomycotina</taxon>
        <taxon>Sordariomycetes</taxon>
        <taxon>Hypocreomycetidae</taxon>
        <taxon>Hypocreales</taxon>
        <taxon>Nectriaceae</taxon>
        <taxon>Fusarium</taxon>
        <taxon>Fusarium solani species complex</taxon>
    </lineage>
</organism>
<dbReference type="InterPro" id="IPR014710">
    <property type="entry name" value="RmlC-like_jellyroll"/>
</dbReference>
<dbReference type="Proteomes" id="UP000277212">
    <property type="component" value="Unassembled WGS sequence"/>
</dbReference>
<dbReference type="CDD" id="cd02231">
    <property type="entry name" value="cupin_BLL6423-like"/>
    <property type="match status" value="1"/>
</dbReference>
<dbReference type="AlphaFoldDB" id="A0A3M2RQL1"/>
<dbReference type="InterPro" id="IPR011051">
    <property type="entry name" value="RmlC_Cupin_sf"/>
</dbReference>
<dbReference type="STRING" id="2010991.A0A3M2RQL1"/>
<keyword evidence="3" id="KW-1185">Reference proteome</keyword>